<evidence type="ECO:0000313" key="2">
    <source>
        <dbReference type="Proteomes" id="UP000189681"/>
    </source>
</evidence>
<dbReference type="AlphaFoldDB" id="A0A1V4AXA9"/>
<accession>A0A1V4AXA9</accession>
<evidence type="ECO:0000313" key="1">
    <source>
        <dbReference type="EMBL" id="OOP57764.1"/>
    </source>
</evidence>
<comment type="caution">
    <text evidence="1">The sequence shown here is derived from an EMBL/GenBank/DDBJ whole genome shotgun (WGS) entry which is preliminary data.</text>
</comment>
<reference evidence="1 2" key="1">
    <citation type="journal article" date="2017" name="Water Res.">
        <title>Discovery and metagenomic analysis of an anammox bacterial enrichment related to Candidatus "Brocadia caroliniensis" in a full-scale glycerol-fed nitritation-denitritation separate centrate treatment process.</title>
        <authorList>
            <person name="Park H."/>
            <person name="Brotto A.C."/>
            <person name="van Loosdrecht M.C."/>
            <person name="Chandran K."/>
        </authorList>
    </citation>
    <scope>NUCLEOTIDE SEQUENCE [LARGE SCALE GENOMIC DNA]</scope>
    <source>
        <strain evidence="1">26THWARD</strain>
    </source>
</reference>
<gene>
    <name evidence="1" type="ORF">AYP45_01580</name>
</gene>
<dbReference type="Pfam" id="PF09954">
    <property type="entry name" value="DUF2188"/>
    <property type="match status" value="1"/>
</dbReference>
<protein>
    <recommendedName>
        <fullName evidence="3">DUF2188 domain-containing protein</fullName>
    </recommendedName>
</protein>
<dbReference type="InterPro" id="IPR018691">
    <property type="entry name" value="DUF2188"/>
</dbReference>
<dbReference type="Proteomes" id="UP000189681">
    <property type="component" value="Unassembled WGS sequence"/>
</dbReference>
<name>A0A1V4AXA9_9BACT</name>
<evidence type="ECO:0008006" key="3">
    <source>
        <dbReference type="Google" id="ProtNLM"/>
    </source>
</evidence>
<organism evidence="1 2">
    <name type="scientific">Candidatus Brocadia carolinensis</name>
    <dbReference type="NCBI Taxonomy" id="1004156"/>
    <lineage>
        <taxon>Bacteria</taxon>
        <taxon>Pseudomonadati</taxon>
        <taxon>Planctomycetota</taxon>
        <taxon>Candidatus Brocadiia</taxon>
        <taxon>Candidatus Brocadiales</taxon>
        <taxon>Candidatus Brocadiaceae</taxon>
        <taxon>Candidatus Brocadia</taxon>
    </lineage>
</organism>
<dbReference type="EMBL" id="AYTS01000015">
    <property type="protein sequence ID" value="OOP57764.1"/>
    <property type="molecule type" value="Genomic_DNA"/>
</dbReference>
<sequence>MANYHVSKHPDGGWQAKKEGVNRAAGIFDTQRKAEKAAKEFSANSGGGEVRIHGLDGKIRDSDMIKPVRDPYPPKDKVC</sequence>
<proteinExistence type="predicted"/>